<organism evidence="1 2">
    <name type="scientific">Sphingobium yanoikuyae</name>
    <name type="common">Sphingomonas yanoikuyae</name>
    <dbReference type="NCBI Taxonomy" id="13690"/>
    <lineage>
        <taxon>Bacteria</taxon>
        <taxon>Pseudomonadati</taxon>
        <taxon>Pseudomonadota</taxon>
        <taxon>Alphaproteobacteria</taxon>
        <taxon>Sphingomonadales</taxon>
        <taxon>Sphingomonadaceae</taxon>
        <taxon>Sphingobium</taxon>
    </lineage>
</organism>
<gene>
    <name evidence="1" type="ORF">A6768_10700</name>
</gene>
<dbReference type="Proteomes" id="UP000219422">
    <property type="component" value="Chromosome"/>
</dbReference>
<name>A0A291MZI5_SPHYA</name>
<dbReference type="EMBL" id="CP023741">
    <property type="protein sequence ID" value="ATI80421.1"/>
    <property type="molecule type" value="Genomic_DNA"/>
</dbReference>
<accession>A0A291MZI5</accession>
<evidence type="ECO:0000313" key="2">
    <source>
        <dbReference type="Proteomes" id="UP000219422"/>
    </source>
</evidence>
<dbReference type="AlphaFoldDB" id="A0A291MZI5"/>
<evidence type="ECO:0000313" key="1">
    <source>
        <dbReference type="EMBL" id="ATI80421.1"/>
    </source>
</evidence>
<proteinExistence type="predicted"/>
<dbReference type="KEGG" id="sya:A6768_10700"/>
<sequence length="99" mass="10862">MVLEVGMAHLLRVFPDAATMTWAIFVDHRPVTKFNRDFEILLSLTPGEHRLVVHANGSGATVKVSIDNAELLSPDTDWPLVLKVPLTSSGDHVIAEFSV</sequence>
<reference evidence="1 2" key="1">
    <citation type="submission" date="2017-10" db="EMBL/GenBank/DDBJ databases">
        <title>Sphingobium yanoikuyae S72.</title>
        <authorList>
            <person name="Sanchez E."/>
            <person name="Bustos P."/>
            <person name="Mendoza P."/>
            <person name="Guo X."/>
            <person name="Mendoza A."/>
        </authorList>
    </citation>
    <scope>NUCLEOTIDE SEQUENCE [LARGE SCALE GENOMIC DNA]</scope>
    <source>
        <strain evidence="1 2">S72</strain>
    </source>
</reference>
<protein>
    <submittedName>
        <fullName evidence="1">Uncharacterized protein</fullName>
    </submittedName>
</protein>